<feature type="transmembrane region" description="Helical" evidence="6">
    <location>
        <begin position="220"/>
        <end position="243"/>
    </location>
</feature>
<dbReference type="PANTHER" id="PTHR31552:SF29">
    <property type="entry name" value="SERPENTINE RECEPTOR CLASS GAMMA"/>
    <property type="match status" value="1"/>
</dbReference>
<feature type="transmembrane region" description="Helical" evidence="6">
    <location>
        <begin position="133"/>
        <end position="154"/>
    </location>
</feature>
<sequence>MAFFNLKFILAFGYCSISFVIYTLLIIMLLKNWKDFKSAFFHIVIADYFFNLLTWLNSMITLRLPNGTCKDCVLSNLFASLGKDNQYTSSFLFFCYFLHFGNAYFQYFMVTLMAVNRTTSIFFYFVNEKIWSILFPLSLGAVILVEVFFTRTILSTKPYFVFNEALDMYSIKSDSDILSAYSNVIIFMGFCVICSIVCNFLSIMQLKLMKKNLSTIERNLLFSTLASSVIQCAAAGNTFLLQFDRNAIYGQIGQLLLPFFSDFLTISQPYILILMSSKVRNGMLKNFFGKESKASSLFVKTQGNFR</sequence>
<dbReference type="KEGG" id="cel:CELE_Y54G2A.38"/>
<dbReference type="InParanoid" id="Q60F72"/>
<dbReference type="Proteomes" id="UP000001940">
    <property type="component" value="Chromosome IV"/>
</dbReference>
<evidence type="ECO:0000256" key="3">
    <source>
        <dbReference type="ARBA" id="ARBA00022692"/>
    </source>
</evidence>
<evidence type="ECO:0000313" key="7">
    <source>
        <dbReference type="EMBL" id="CCD83526.2"/>
    </source>
</evidence>
<keyword evidence="4 6" id="KW-1133">Transmembrane helix</keyword>
<evidence type="ECO:0000313" key="9">
    <source>
        <dbReference type="WormBase" id="Y54G2A.38"/>
    </source>
</evidence>
<dbReference type="GO" id="GO:0004888">
    <property type="term" value="F:transmembrane signaling receptor activity"/>
    <property type="evidence" value="ECO:0007669"/>
    <property type="project" value="InterPro"/>
</dbReference>
<evidence type="ECO:0000256" key="2">
    <source>
        <dbReference type="ARBA" id="ARBA00005692"/>
    </source>
</evidence>
<dbReference type="eggNOG" id="ENOG502T3YK">
    <property type="taxonomic scope" value="Eukaryota"/>
</dbReference>
<dbReference type="UCSC" id="Y54G2A.38">
    <property type="organism name" value="c. elegans"/>
</dbReference>
<reference evidence="7 8" key="1">
    <citation type="journal article" date="1998" name="Science">
        <title>Genome sequence of the nematode C. elegans: a platform for investigating biology.</title>
        <authorList>
            <consortium name="The C. elegans sequencing consortium"/>
            <person name="Sulson J.E."/>
            <person name="Waterston R."/>
        </authorList>
    </citation>
    <scope>NUCLEOTIDE SEQUENCE [LARGE SCALE GENOMIC DNA]</scope>
    <source>
        <strain evidence="7 8">Bristol N2</strain>
    </source>
</reference>
<dbReference type="GO" id="GO:0016020">
    <property type="term" value="C:membrane"/>
    <property type="evidence" value="ECO:0007669"/>
    <property type="project" value="UniProtKB-SubCell"/>
</dbReference>
<dbReference type="InterPro" id="IPR000609">
    <property type="entry name" value="7TM_GPCR_serpentine_rcpt_Srg"/>
</dbReference>
<dbReference type="GeneID" id="3564881"/>
<evidence type="ECO:0000256" key="5">
    <source>
        <dbReference type="ARBA" id="ARBA00023136"/>
    </source>
</evidence>
<evidence type="ECO:0000313" key="8">
    <source>
        <dbReference type="Proteomes" id="UP000001940"/>
    </source>
</evidence>
<keyword evidence="5 6" id="KW-0472">Membrane</keyword>
<dbReference type="AGR" id="WB:WBGene00043061"/>
<feature type="transmembrane region" description="Helical" evidence="6">
    <location>
        <begin position="39"/>
        <end position="56"/>
    </location>
</feature>
<dbReference type="RefSeq" id="NP_001023503.2">
    <property type="nucleotide sequence ID" value="NM_001028332.2"/>
</dbReference>
<dbReference type="OrthoDB" id="5841797at2759"/>
<keyword evidence="3 6" id="KW-0812">Transmembrane</keyword>
<feature type="transmembrane region" description="Helical" evidence="6">
    <location>
        <begin position="184"/>
        <end position="208"/>
    </location>
</feature>
<keyword evidence="8" id="KW-1185">Reference proteome</keyword>
<dbReference type="CTD" id="3564881"/>
<dbReference type="OMA" id="VRIEMIR"/>
<comment type="similarity">
    <text evidence="2 6">Belongs to the nematode receptor-like protein srg family.</text>
</comment>
<dbReference type="WormBase" id="Y54G2A.38">
    <property type="protein sequence ID" value="CE48977"/>
    <property type="gene ID" value="WBGene00043061"/>
</dbReference>
<comment type="subcellular location">
    <subcellularLocation>
        <location evidence="1">Membrane</location>
        <topology evidence="1">Multi-pass membrane protein</topology>
    </subcellularLocation>
</comment>
<organism evidence="7 8">
    <name type="scientific">Caenorhabditis elegans</name>
    <dbReference type="NCBI Taxonomy" id="6239"/>
    <lineage>
        <taxon>Eukaryota</taxon>
        <taxon>Metazoa</taxon>
        <taxon>Ecdysozoa</taxon>
        <taxon>Nematoda</taxon>
        <taxon>Chromadorea</taxon>
        <taxon>Rhabditida</taxon>
        <taxon>Rhabditina</taxon>
        <taxon>Rhabditomorpha</taxon>
        <taxon>Rhabditoidea</taxon>
        <taxon>Rhabditidae</taxon>
        <taxon>Peloderinae</taxon>
        <taxon>Caenorhabditis</taxon>
    </lineage>
</organism>
<feature type="transmembrane region" description="Helical" evidence="6">
    <location>
        <begin position="6"/>
        <end position="27"/>
    </location>
</feature>
<accession>Q60F72</accession>
<feature type="transmembrane region" description="Helical" evidence="6">
    <location>
        <begin position="255"/>
        <end position="275"/>
    </location>
</feature>
<proteinExistence type="inferred from homology"/>
<dbReference type="PANTHER" id="PTHR31552">
    <property type="entry name" value="SERPENTINE RECEPTOR CLASS GAMMA"/>
    <property type="match status" value="1"/>
</dbReference>
<keyword evidence="7" id="KW-0675">Receptor</keyword>
<dbReference type="PaxDb" id="6239-Y54G2A.38"/>
<evidence type="ECO:0000256" key="6">
    <source>
        <dbReference type="RuleBase" id="RU280813"/>
    </source>
</evidence>
<dbReference type="GO" id="GO:0007606">
    <property type="term" value="P:sensory perception of chemical stimulus"/>
    <property type="evidence" value="ECO:0007669"/>
    <property type="project" value="UniProtKB-UniRule"/>
</dbReference>
<dbReference type="FunCoup" id="Q60F72">
    <property type="interactions" value="3"/>
</dbReference>
<gene>
    <name evidence="7" type="ORF">CELE_Y54G2A.38</name>
    <name evidence="7 9" type="ORF">Y54G2A.38</name>
</gene>
<dbReference type="HOGENOM" id="CLU_069704_1_1_1"/>
<evidence type="ECO:0000256" key="1">
    <source>
        <dbReference type="ARBA" id="ARBA00004141"/>
    </source>
</evidence>
<evidence type="ECO:0000256" key="4">
    <source>
        <dbReference type="ARBA" id="ARBA00022989"/>
    </source>
</evidence>
<comment type="caution">
    <text evidence="6">Lacks conserved residue(s) required for the propagation of feature annotation.</text>
</comment>
<dbReference type="EMBL" id="BX284604">
    <property type="protein sequence ID" value="CCD83526.2"/>
    <property type="molecule type" value="Genomic_DNA"/>
</dbReference>
<dbReference type="PRINTS" id="PR00698">
    <property type="entry name" value="TMPROTEINSRG"/>
</dbReference>
<dbReference type="Pfam" id="PF02118">
    <property type="entry name" value="Srg"/>
    <property type="match status" value="1"/>
</dbReference>
<name>Q60F72_CAEEL</name>
<protein>
    <recommendedName>
        <fullName evidence="6">Serpentine receptor class gamma</fullName>
    </recommendedName>
</protein>
<dbReference type="AlphaFoldDB" id="Q60F72"/>